<evidence type="ECO:0000313" key="1">
    <source>
        <dbReference type="EMBL" id="KAH0455921.1"/>
    </source>
</evidence>
<dbReference type="EMBL" id="JAGFBR010000014">
    <property type="protein sequence ID" value="KAH0455921.1"/>
    <property type="molecule type" value="Genomic_DNA"/>
</dbReference>
<gene>
    <name evidence="1" type="ORF">IEQ34_015953</name>
</gene>
<organism evidence="1 2">
    <name type="scientific">Dendrobium chrysotoxum</name>
    <name type="common">Orchid</name>
    <dbReference type="NCBI Taxonomy" id="161865"/>
    <lineage>
        <taxon>Eukaryota</taxon>
        <taxon>Viridiplantae</taxon>
        <taxon>Streptophyta</taxon>
        <taxon>Embryophyta</taxon>
        <taxon>Tracheophyta</taxon>
        <taxon>Spermatophyta</taxon>
        <taxon>Magnoliopsida</taxon>
        <taxon>Liliopsida</taxon>
        <taxon>Asparagales</taxon>
        <taxon>Orchidaceae</taxon>
        <taxon>Epidendroideae</taxon>
        <taxon>Malaxideae</taxon>
        <taxon>Dendrobiinae</taxon>
        <taxon>Dendrobium</taxon>
    </lineage>
</organism>
<proteinExistence type="predicted"/>
<protein>
    <submittedName>
        <fullName evidence="1">Uncharacterized protein</fullName>
    </submittedName>
</protein>
<evidence type="ECO:0000313" key="2">
    <source>
        <dbReference type="Proteomes" id="UP000775213"/>
    </source>
</evidence>
<keyword evidence="2" id="KW-1185">Reference proteome</keyword>
<dbReference type="Proteomes" id="UP000775213">
    <property type="component" value="Unassembled WGS sequence"/>
</dbReference>
<name>A0AAV7GHJ2_DENCH</name>
<dbReference type="AlphaFoldDB" id="A0AAV7GHJ2"/>
<reference evidence="1 2" key="1">
    <citation type="journal article" date="2021" name="Hortic Res">
        <title>Chromosome-scale assembly of the Dendrobium chrysotoxum genome enhances the understanding of orchid evolution.</title>
        <authorList>
            <person name="Zhang Y."/>
            <person name="Zhang G.Q."/>
            <person name="Zhang D."/>
            <person name="Liu X.D."/>
            <person name="Xu X.Y."/>
            <person name="Sun W.H."/>
            <person name="Yu X."/>
            <person name="Zhu X."/>
            <person name="Wang Z.W."/>
            <person name="Zhao X."/>
            <person name="Zhong W.Y."/>
            <person name="Chen H."/>
            <person name="Yin W.L."/>
            <person name="Huang T."/>
            <person name="Niu S.C."/>
            <person name="Liu Z.J."/>
        </authorList>
    </citation>
    <scope>NUCLEOTIDE SEQUENCE [LARGE SCALE GENOMIC DNA]</scope>
    <source>
        <strain evidence="1">Lindl</strain>
    </source>
</reference>
<sequence length="100" mass="10436">MSTPPGISSRCGCIAEEGSADAVINTGCFGLFFEPDGRPRGRFASSMLEPSPATIGGERSLQGFLVLFSTASSLLTSSENGASGFIISQPLKIMNRLYGL</sequence>
<comment type="caution">
    <text evidence="1">The sequence shown here is derived from an EMBL/GenBank/DDBJ whole genome shotgun (WGS) entry which is preliminary data.</text>
</comment>
<accession>A0AAV7GHJ2</accession>